<organism evidence="1">
    <name type="scientific">Brassica napus</name>
    <name type="common">Rape</name>
    <dbReference type="NCBI Taxonomy" id="3708"/>
    <lineage>
        <taxon>Eukaryota</taxon>
        <taxon>Viridiplantae</taxon>
        <taxon>Streptophyta</taxon>
        <taxon>Embryophyta</taxon>
        <taxon>Tracheophyta</taxon>
        <taxon>Spermatophyta</taxon>
        <taxon>Magnoliopsida</taxon>
        <taxon>eudicotyledons</taxon>
        <taxon>Gunneridae</taxon>
        <taxon>Pentapetalae</taxon>
        <taxon>rosids</taxon>
        <taxon>malvids</taxon>
        <taxon>Brassicales</taxon>
        <taxon>Brassicaceae</taxon>
        <taxon>Brassiceae</taxon>
        <taxon>Brassica</taxon>
    </lineage>
</organism>
<accession>A0A817BGD5</accession>
<dbReference type="Proteomes" id="UP001295469">
    <property type="component" value="Chromosome A10"/>
</dbReference>
<sequence>MPCSQGESGRLGVVSEARIEAAVFSTKPDASLLRTRCLLAAASVGSEQLRYWIVVSSTWPLSSPNFTLCLLAAASVGSEQLRYSIVAS</sequence>
<gene>
    <name evidence="1" type="ORF">DARMORV10_A10P33060.1</name>
</gene>
<protein>
    <submittedName>
        <fullName evidence="1">(rape) hypothetical protein</fullName>
    </submittedName>
</protein>
<proteinExistence type="predicted"/>
<name>A0A817BGD5_BRANA</name>
<reference evidence="1" key="1">
    <citation type="submission" date="2021-01" db="EMBL/GenBank/DDBJ databases">
        <authorList>
            <consortium name="Genoscope - CEA"/>
            <person name="William W."/>
        </authorList>
    </citation>
    <scope>NUCLEOTIDE SEQUENCE</scope>
</reference>
<evidence type="ECO:0000313" key="1">
    <source>
        <dbReference type="EMBL" id="CAF2362836.1"/>
    </source>
</evidence>
<dbReference type="AlphaFoldDB" id="A0A817BGD5"/>
<dbReference type="EMBL" id="HG994364">
    <property type="protein sequence ID" value="CAF2362836.1"/>
    <property type="molecule type" value="Genomic_DNA"/>
</dbReference>